<dbReference type="AlphaFoldDB" id="A0A5C6Q2I0"/>
<sequence>MTRAYCLQCERPEKSCLCHLVTSVDNDIHIVILQHPLEVKQSKGSVTLLHQSLKNSQVIVGENFTDNIEVQLLLKHYYQQCAVLYPSADAVVLSADSRQITRPKCLFILDGTWKKAYKMFMSNAWLQQLPHFTLANDIVGKYQIRKTTKKNALSSLEACCYALSVLEHQRDGANKYQVLLASFVEFNHFQLSFNPNS</sequence>
<dbReference type="PANTHER" id="PTHR21392:SF0">
    <property type="entry name" value="TRNA-URIDINE AMINOCARBOXYPROPYLTRANSFERASE 2"/>
    <property type="match status" value="1"/>
</dbReference>
<evidence type="ECO:0000256" key="1">
    <source>
        <dbReference type="ARBA" id="ARBA00012386"/>
    </source>
</evidence>
<keyword evidence="2" id="KW-0808">Transferase</keyword>
<gene>
    <name evidence="7" type="ORF">ESZ26_18265</name>
    <name evidence="8" type="ORF">ESZ27_18130</name>
</gene>
<dbReference type="Proteomes" id="UP000321525">
    <property type="component" value="Unassembled WGS sequence"/>
</dbReference>
<evidence type="ECO:0000313" key="8">
    <source>
        <dbReference type="EMBL" id="TWX63059.1"/>
    </source>
</evidence>
<keyword evidence="3" id="KW-0949">S-adenosyl-L-methionine</keyword>
<dbReference type="SMART" id="SM01144">
    <property type="entry name" value="DTW"/>
    <property type="match status" value="1"/>
</dbReference>
<reference evidence="8 10" key="1">
    <citation type="submission" date="2019-07" db="EMBL/GenBank/DDBJ databases">
        <title>Genomes of sea-ice associated Colwellia species.</title>
        <authorList>
            <person name="Bowman J.P."/>
        </authorList>
    </citation>
    <scope>NUCLEOTIDE SEQUENCE [LARGE SCALE GENOMIC DNA]</scope>
    <source>
        <strain evidence="7 9">ACAM 607</strain>
        <strain evidence="8 10">IC036</strain>
    </source>
</reference>
<evidence type="ECO:0000313" key="10">
    <source>
        <dbReference type="Proteomes" id="UP000321917"/>
    </source>
</evidence>
<dbReference type="RefSeq" id="WP_146801153.1">
    <property type="nucleotide sequence ID" value="NZ_VOLP01000040.1"/>
</dbReference>
<keyword evidence="9" id="KW-1185">Reference proteome</keyword>
<dbReference type="EC" id="2.5.1.25" evidence="1"/>
<dbReference type="Proteomes" id="UP000321917">
    <property type="component" value="Unassembled WGS sequence"/>
</dbReference>
<dbReference type="EMBL" id="VOLR01000041">
    <property type="protein sequence ID" value="TWX54020.1"/>
    <property type="molecule type" value="Genomic_DNA"/>
</dbReference>
<evidence type="ECO:0000256" key="4">
    <source>
        <dbReference type="ARBA" id="ARBA00022694"/>
    </source>
</evidence>
<dbReference type="InterPro" id="IPR039262">
    <property type="entry name" value="DTWD2/TAPT"/>
</dbReference>
<evidence type="ECO:0000313" key="7">
    <source>
        <dbReference type="EMBL" id="TWX54020.1"/>
    </source>
</evidence>
<dbReference type="EMBL" id="VOLQ01000056">
    <property type="protein sequence ID" value="TWX63059.1"/>
    <property type="molecule type" value="Genomic_DNA"/>
</dbReference>
<evidence type="ECO:0000313" key="9">
    <source>
        <dbReference type="Proteomes" id="UP000321525"/>
    </source>
</evidence>
<dbReference type="GO" id="GO:0008033">
    <property type="term" value="P:tRNA processing"/>
    <property type="evidence" value="ECO:0007669"/>
    <property type="project" value="UniProtKB-KW"/>
</dbReference>
<evidence type="ECO:0000256" key="5">
    <source>
        <dbReference type="ARBA" id="ARBA00034489"/>
    </source>
</evidence>
<dbReference type="InterPro" id="IPR005636">
    <property type="entry name" value="DTW"/>
</dbReference>
<comment type="caution">
    <text evidence="8">The sequence shown here is derived from an EMBL/GenBank/DDBJ whole genome shotgun (WGS) entry which is preliminary data.</text>
</comment>
<accession>A0A5C6Q2I0</accession>
<organism evidence="8 10">
    <name type="scientific">Colwellia hornerae</name>
    <dbReference type="NCBI Taxonomy" id="89402"/>
    <lineage>
        <taxon>Bacteria</taxon>
        <taxon>Pseudomonadati</taxon>
        <taxon>Pseudomonadota</taxon>
        <taxon>Gammaproteobacteria</taxon>
        <taxon>Alteromonadales</taxon>
        <taxon>Colwelliaceae</taxon>
        <taxon>Colwellia</taxon>
    </lineage>
</organism>
<dbReference type="OrthoDB" id="268835at2"/>
<protein>
    <recommendedName>
        <fullName evidence="1">tRNA-uridine aminocarboxypropyltransferase</fullName>
        <ecNumber evidence="1">2.5.1.25</ecNumber>
    </recommendedName>
</protein>
<comment type="similarity">
    <text evidence="5">Belongs to the TDD superfamily. DTWD2 family.</text>
</comment>
<dbReference type="PANTHER" id="PTHR21392">
    <property type="entry name" value="TRNA-URIDINE AMINOCARBOXYPROPYLTRANSFERASE 2"/>
    <property type="match status" value="1"/>
</dbReference>
<proteinExistence type="inferred from homology"/>
<dbReference type="GO" id="GO:0016432">
    <property type="term" value="F:tRNA-uridine aminocarboxypropyltransferase activity"/>
    <property type="evidence" value="ECO:0007669"/>
    <property type="project" value="UniProtKB-EC"/>
</dbReference>
<dbReference type="Pfam" id="PF03942">
    <property type="entry name" value="DTW"/>
    <property type="match status" value="1"/>
</dbReference>
<keyword evidence="4" id="KW-0819">tRNA processing</keyword>
<feature type="domain" description="DTW" evidence="6">
    <location>
        <begin position="2"/>
        <end position="195"/>
    </location>
</feature>
<evidence type="ECO:0000256" key="3">
    <source>
        <dbReference type="ARBA" id="ARBA00022691"/>
    </source>
</evidence>
<evidence type="ECO:0000259" key="6">
    <source>
        <dbReference type="SMART" id="SM01144"/>
    </source>
</evidence>
<evidence type="ECO:0000256" key="2">
    <source>
        <dbReference type="ARBA" id="ARBA00022679"/>
    </source>
</evidence>
<name>A0A5C6Q2I0_9GAMM</name>